<dbReference type="GO" id="GO:0050043">
    <property type="term" value="F:lactate racemase activity"/>
    <property type="evidence" value="ECO:0007669"/>
    <property type="project" value="InterPro"/>
</dbReference>
<gene>
    <name evidence="3" type="ORF">SAMN02194393_01966</name>
</gene>
<dbReference type="Pfam" id="PF09861">
    <property type="entry name" value="Lar_N"/>
    <property type="match status" value="1"/>
</dbReference>
<name>A0A1T5KM66_9FIRM</name>
<dbReference type="InterPro" id="IPR043166">
    <property type="entry name" value="LarA-like_C"/>
</dbReference>
<feature type="domain" description="LarA-like N-terminal" evidence="1">
    <location>
        <begin position="7"/>
        <end position="205"/>
    </location>
</feature>
<dbReference type="InterPro" id="IPR018657">
    <property type="entry name" value="LarA-like_N"/>
</dbReference>
<dbReference type="InterPro" id="IPR048520">
    <property type="entry name" value="LarA_C"/>
</dbReference>
<dbReference type="OrthoDB" id="9770545at2"/>
<reference evidence="3 4" key="1">
    <citation type="submission" date="2017-02" db="EMBL/GenBank/DDBJ databases">
        <authorList>
            <person name="Peterson S.W."/>
        </authorList>
    </citation>
    <scope>NUCLEOTIDE SEQUENCE [LARGE SCALE GENOMIC DNA]</scope>
    <source>
        <strain evidence="3 4">M1</strain>
    </source>
</reference>
<dbReference type="Gene3D" id="3.90.226.30">
    <property type="match status" value="1"/>
</dbReference>
<evidence type="ECO:0000259" key="1">
    <source>
        <dbReference type="Pfam" id="PF09861"/>
    </source>
</evidence>
<evidence type="ECO:0000259" key="2">
    <source>
        <dbReference type="Pfam" id="PF21113"/>
    </source>
</evidence>
<dbReference type="PANTHER" id="PTHR33171:SF17">
    <property type="entry name" value="LARA-LIKE N-TERMINAL DOMAIN-CONTAINING PROTEIN"/>
    <property type="match status" value="1"/>
</dbReference>
<accession>A0A1T5KM66</accession>
<dbReference type="NCBIfam" id="NF033504">
    <property type="entry name" value="Ni_dep_LarA"/>
    <property type="match status" value="1"/>
</dbReference>
<dbReference type="PANTHER" id="PTHR33171">
    <property type="entry name" value="LAR_N DOMAIN-CONTAINING PROTEIN"/>
    <property type="match status" value="1"/>
</dbReference>
<dbReference type="Proteomes" id="UP000190285">
    <property type="component" value="Unassembled WGS sequence"/>
</dbReference>
<dbReference type="EMBL" id="FUZT01000004">
    <property type="protein sequence ID" value="SKC64852.1"/>
    <property type="molecule type" value="Genomic_DNA"/>
</dbReference>
<dbReference type="RefSeq" id="WP_079491227.1">
    <property type="nucleotide sequence ID" value="NZ_FUZT01000004.1"/>
</dbReference>
<dbReference type="AlphaFoldDB" id="A0A1T5KM66"/>
<sequence>MKYKLKYGKGIVEFEINDQNFMGELLPKEIECDLKNEEEVERALKNPIGKSRLKDIVKENEEIVIVTSDITRPMPSSRVLPSVIRELKRGKAKEENITIVLALGSHRGHTEEEKIDLVGKEIYYSNIKILDSNMNECINLGKCKNGTPVDIFRPVARADRIICMGNIEYHYFAGYSGGSKALMPGVSSHQAIQANHSNMVKKEAHAGNLENNPVRQDIDQTGDFIKIDFIINVVLNSKKEIVKAVAGDYIKAHREGCKFLDKMYGIEIEEKADIVIVSPGGFPKDINIYQSQKGLDNAKHAVREGGIIIFVASAKEGFGEKTFEKWMLNKTPEEMIKEIKENFKLGGHKAAAIAMILQKAQIYIVSDLEDKLIEKINFKPFKTIQEAVDRALEELGPKSKIMIMPAAGSTLPIYNQH</sequence>
<dbReference type="InterPro" id="IPR047926">
    <property type="entry name" value="Ni_dep_LarA"/>
</dbReference>
<evidence type="ECO:0000313" key="3">
    <source>
        <dbReference type="EMBL" id="SKC64852.1"/>
    </source>
</evidence>
<dbReference type="Gene3D" id="3.40.50.11440">
    <property type="match status" value="1"/>
</dbReference>
<keyword evidence="4" id="KW-1185">Reference proteome</keyword>
<evidence type="ECO:0000313" key="4">
    <source>
        <dbReference type="Proteomes" id="UP000190285"/>
    </source>
</evidence>
<feature type="domain" description="Lactate racemase C-terminal" evidence="2">
    <location>
        <begin position="270"/>
        <end position="406"/>
    </location>
</feature>
<dbReference type="STRING" id="36842.SAMN02194393_01966"/>
<organism evidence="3 4">
    <name type="scientific">Maledivibacter halophilus</name>
    <dbReference type="NCBI Taxonomy" id="36842"/>
    <lineage>
        <taxon>Bacteria</taxon>
        <taxon>Bacillati</taxon>
        <taxon>Bacillota</taxon>
        <taxon>Clostridia</taxon>
        <taxon>Peptostreptococcales</taxon>
        <taxon>Caminicellaceae</taxon>
        <taxon>Maledivibacter</taxon>
    </lineage>
</organism>
<proteinExistence type="predicted"/>
<dbReference type="Pfam" id="PF21113">
    <property type="entry name" value="LarA_C"/>
    <property type="match status" value="1"/>
</dbReference>
<protein>
    <submittedName>
        <fullName evidence="3">Nickel-dependent lactate racemase</fullName>
    </submittedName>
</protein>
<dbReference type="InterPro" id="IPR048068">
    <property type="entry name" value="LarA-like"/>
</dbReference>